<dbReference type="RefSeq" id="XP_031007454.1">
    <property type="nucleotide sequence ID" value="XM_031147306.1"/>
</dbReference>
<dbReference type="Pfam" id="PF11500">
    <property type="entry name" value="Cut12"/>
    <property type="match status" value="1"/>
</dbReference>
<reference evidence="4 5" key="1">
    <citation type="submission" date="2018-05" db="EMBL/GenBank/DDBJ databases">
        <title>Genome sequencing and assembly of the regulated plant pathogen Lachnellula willkommii and related sister species for the development of diagnostic species identification markers.</title>
        <authorList>
            <person name="Giroux E."/>
            <person name="Bilodeau G."/>
        </authorList>
    </citation>
    <scope>NUCLEOTIDE SEQUENCE [LARGE SCALE GENOMIC DNA]</scope>
    <source>
        <strain evidence="4 5">CBS 185.66</strain>
    </source>
</reference>
<dbReference type="EMBL" id="QGMH01000028">
    <property type="protein sequence ID" value="TVY28666.1"/>
    <property type="molecule type" value="Genomic_DNA"/>
</dbReference>
<evidence type="ECO:0000259" key="3">
    <source>
        <dbReference type="Pfam" id="PF11500"/>
    </source>
</evidence>
<feature type="region of interest" description="Disordered" evidence="2">
    <location>
        <begin position="572"/>
        <end position="591"/>
    </location>
</feature>
<feature type="compositionally biased region" description="Basic and acidic residues" evidence="2">
    <location>
        <begin position="728"/>
        <end position="751"/>
    </location>
</feature>
<evidence type="ECO:0000256" key="1">
    <source>
        <dbReference type="SAM" id="Coils"/>
    </source>
</evidence>
<dbReference type="OrthoDB" id="5383703at2759"/>
<gene>
    <name evidence="4" type="ORF">LHYA1_G002329</name>
</gene>
<feature type="compositionally biased region" description="Low complexity" evidence="2">
    <location>
        <begin position="152"/>
        <end position="164"/>
    </location>
</feature>
<dbReference type="Proteomes" id="UP000431533">
    <property type="component" value="Unassembled WGS sequence"/>
</dbReference>
<keyword evidence="1" id="KW-0175">Coiled coil</keyword>
<feature type="compositionally biased region" description="Basic and acidic residues" evidence="2">
    <location>
        <begin position="637"/>
        <end position="653"/>
    </location>
</feature>
<feature type="coiled-coil region" evidence="1">
    <location>
        <begin position="263"/>
        <end position="290"/>
    </location>
</feature>
<feature type="compositionally biased region" description="Polar residues" evidence="2">
    <location>
        <begin position="690"/>
        <end position="706"/>
    </location>
</feature>
<feature type="region of interest" description="Disordered" evidence="2">
    <location>
        <begin position="417"/>
        <end position="441"/>
    </location>
</feature>
<keyword evidence="5" id="KW-1185">Reference proteome</keyword>
<protein>
    <recommendedName>
        <fullName evidence="3">Spindle pole body-associated protein cut12 domain-containing protein</fullName>
    </recommendedName>
</protein>
<organism evidence="4 5">
    <name type="scientific">Lachnellula hyalina</name>
    <dbReference type="NCBI Taxonomy" id="1316788"/>
    <lineage>
        <taxon>Eukaryota</taxon>
        <taxon>Fungi</taxon>
        <taxon>Dikarya</taxon>
        <taxon>Ascomycota</taxon>
        <taxon>Pezizomycotina</taxon>
        <taxon>Leotiomycetes</taxon>
        <taxon>Helotiales</taxon>
        <taxon>Lachnaceae</taxon>
        <taxon>Lachnellula</taxon>
    </lineage>
</organism>
<feature type="compositionally biased region" description="Polar residues" evidence="2">
    <location>
        <begin position="165"/>
        <end position="174"/>
    </location>
</feature>
<feature type="compositionally biased region" description="Basic and acidic residues" evidence="2">
    <location>
        <begin position="142"/>
        <end position="151"/>
    </location>
</feature>
<dbReference type="AlphaFoldDB" id="A0A8H8R623"/>
<name>A0A8H8R623_9HELO</name>
<feature type="region of interest" description="Disordered" evidence="2">
    <location>
        <begin position="629"/>
        <end position="751"/>
    </location>
</feature>
<evidence type="ECO:0000313" key="5">
    <source>
        <dbReference type="Proteomes" id="UP000431533"/>
    </source>
</evidence>
<feature type="region of interest" description="Disordered" evidence="2">
    <location>
        <begin position="58"/>
        <end position="190"/>
    </location>
</feature>
<feature type="domain" description="Spindle pole body-associated protein cut12" evidence="3">
    <location>
        <begin position="134"/>
        <end position="294"/>
    </location>
</feature>
<evidence type="ECO:0000256" key="2">
    <source>
        <dbReference type="SAM" id="MobiDB-lite"/>
    </source>
</evidence>
<sequence>MLNWWLGRSAEENYGQDEYHEQDAPETPAPVFAARALKSAIFGTPAFVSDDTIYKIEHDEGMQGEGKQAGKDITASRSDNISPTKPPGILLTPGTATTRRKTVSFGNEVVDKGINPEEGGETLQNQWSSKRRTSRKTSLTKQLEEARESKSSKTANSKTSNESNPQVNVETHGSNAAPEKIRSAPVRGYNSERSNQELLQEMATGVGHNADVTVDLSEPRSQSGRYWKEQFQTYHDEAKAELQNLLKYKHMARTYAKARDSDALDLHEKLKEEQRKVIRMEDKISQLSARIASAGFEGLDDESPELIKELARQTALSLQYKSQVEEFRAALEENRGSPLKQNSQDGRILTLPGTKQTFLETTRELKEAREQLREMSLLRNELDNVRQTLSTAEKTSRKLQDENTKLTQELLHADLRLEKHVDKGERRRQSSEEQRQRKEEAMRTLQMDYNTLKENAKAQRREAEYQLKKRHDQVVELKKEIASLRGANSTVQDFQQALQKKTQDHDKIVRSLQTEIASLRAKAREREAIAGSKTDSMPPPLQRVAVYGDASHARENHFAVSNQPISRPLKTVASARQLRSDTPAESPLSRSAHPALSEIVNQANVDSVPPRTHGPVQYTPLARRFSDLSLHSTRPKLPSEEPSTSREFHERYCKPKPSPMPSMFNIPSSPPKPVMTRSHATEELARKRSSNNLQSRRQGNANSSRLSAVEGSRMRGNLPPERAAAARARLEQKNAEKKKVKSEGEKENIQV</sequence>
<dbReference type="GeneID" id="41982527"/>
<comment type="caution">
    <text evidence="4">The sequence shown here is derived from an EMBL/GenBank/DDBJ whole genome shotgun (WGS) entry which is preliminary data.</text>
</comment>
<evidence type="ECO:0000313" key="4">
    <source>
        <dbReference type="EMBL" id="TVY28666.1"/>
    </source>
</evidence>
<accession>A0A8H8R623</accession>
<proteinExistence type="predicted"/>
<dbReference type="InterPro" id="IPR021589">
    <property type="entry name" value="Cut12"/>
</dbReference>